<evidence type="ECO:0000313" key="1">
    <source>
        <dbReference type="EMBL" id="MBC5845800.1"/>
    </source>
</evidence>
<dbReference type="RefSeq" id="WP_187020843.1">
    <property type="nucleotide sequence ID" value="NZ_JACRUK010000054.1"/>
</dbReference>
<dbReference type="EMBL" id="JACRUL010000054">
    <property type="protein sequence ID" value="MBC5845800.1"/>
    <property type="molecule type" value="Genomic_DNA"/>
</dbReference>
<comment type="caution">
    <text evidence="1">The sequence shown here is derived from an EMBL/GenBank/DDBJ whole genome shotgun (WGS) entry which is preliminary data.</text>
</comment>
<reference evidence="1 2" key="1">
    <citation type="submission" date="2020-08" db="EMBL/GenBank/DDBJ databases">
        <title>Description of novel Flavobacterium F-392 isolate.</title>
        <authorList>
            <person name="Saticioglu I.B."/>
            <person name="Duman M."/>
            <person name="Altun S."/>
        </authorList>
    </citation>
    <scope>NUCLEOTIDE SEQUENCE [LARGE SCALE GENOMIC DNA]</scope>
    <source>
        <strain evidence="1 2">F-392</strain>
    </source>
</reference>
<name>A0A923SGP6_9FLAO</name>
<sequence>MIDFIKIKITDEALINQVWNNEILIYEGKSEKRFDDEIKELFSKSYKNLYFTKFQNRLEIKGSLHYFFNGGLHNANDFNIYDCIETIEQLKELFKLDLNKCKLINLEYGVNINSIIKVDELVQNLIYHEKRQFTRPTTYFNYKIAGNEAYKQIKAYDKSVQFPKYCDNTFRFEVKTKQAKFINSLGLFTLQNLIDKNYYKALMDSLLNEWNNVLLFDKSKVINDKFFNTNFWEDILKNGNRNKFNNQKKLYYKKLGTDNLHTNIKEIIERKIKYLKCVQIPTTINLETAQYKIVYF</sequence>
<keyword evidence="2" id="KW-1185">Reference proteome</keyword>
<dbReference type="AlphaFoldDB" id="A0A923SGP6"/>
<dbReference type="Proteomes" id="UP000641454">
    <property type="component" value="Unassembled WGS sequence"/>
</dbReference>
<proteinExistence type="predicted"/>
<evidence type="ECO:0000313" key="2">
    <source>
        <dbReference type="Proteomes" id="UP000641454"/>
    </source>
</evidence>
<accession>A0A923SGP6</accession>
<organism evidence="1 2">
    <name type="scientific">Flavobacterium muglaense</name>
    <dbReference type="NCBI Taxonomy" id="2764716"/>
    <lineage>
        <taxon>Bacteria</taxon>
        <taxon>Pseudomonadati</taxon>
        <taxon>Bacteroidota</taxon>
        <taxon>Flavobacteriia</taxon>
        <taxon>Flavobacteriales</taxon>
        <taxon>Flavobacteriaceae</taxon>
        <taxon>Flavobacterium</taxon>
    </lineage>
</organism>
<evidence type="ECO:0008006" key="3">
    <source>
        <dbReference type="Google" id="ProtNLM"/>
    </source>
</evidence>
<gene>
    <name evidence="1" type="ORF">H8R25_15355</name>
</gene>
<protein>
    <recommendedName>
        <fullName evidence="3">Replication-associated protein G2P N-terminal domain-containing protein</fullName>
    </recommendedName>
</protein>